<sequence length="222" mass="24219">EREAEGLLAVAPLRRHAGASEQQLKHARAVKRARVAEEALQNAMSESHALRSVMAVVLHTTPGIARLLGDAASKAAQGLATPGLKAEAGVTAAPRSLRIRGVFAEWDETSQRLLRVKKFDDRSRCSKPATSIQVMTSIGLMFSDVYEGDSCAAVFSRVEPWFGRAKFLLGQTADHLLEAFLIDFPMPLGRLSEMKQLMDSCDVAMYLFAADRASANIKMIAY</sequence>
<feature type="non-terminal residue" evidence="1">
    <location>
        <position position="1"/>
    </location>
</feature>
<protein>
    <recommendedName>
        <fullName evidence="3">Guanylate cyclase</fullName>
    </recommendedName>
</protein>
<evidence type="ECO:0000313" key="1">
    <source>
        <dbReference type="EMBL" id="CAK0799872.1"/>
    </source>
</evidence>
<keyword evidence="2" id="KW-1185">Reference proteome</keyword>
<evidence type="ECO:0000313" key="2">
    <source>
        <dbReference type="Proteomes" id="UP001189429"/>
    </source>
</evidence>
<organism evidence="1 2">
    <name type="scientific">Prorocentrum cordatum</name>
    <dbReference type="NCBI Taxonomy" id="2364126"/>
    <lineage>
        <taxon>Eukaryota</taxon>
        <taxon>Sar</taxon>
        <taxon>Alveolata</taxon>
        <taxon>Dinophyceae</taxon>
        <taxon>Prorocentrales</taxon>
        <taxon>Prorocentraceae</taxon>
        <taxon>Prorocentrum</taxon>
    </lineage>
</organism>
<gene>
    <name evidence="1" type="ORF">PCOR1329_LOCUS8196</name>
</gene>
<evidence type="ECO:0008006" key="3">
    <source>
        <dbReference type="Google" id="ProtNLM"/>
    </source>
</evidence>
<proteinExistence type="predicted"/>
<accession>A0ABN9Q2H4</accession>
<feature type="non-terminal residue" evidence="1">
    <location>
        <position position="222"/>
    </location>
</feature>
<dbReference type="Proteomes" id="UP001189429">
    <property type="component" value="Unassembled WGS sequence"/>
</dbReference>
<comment type="caution">
    <text evidence="1">The sequence shown here is derived from an EMBL/GenBank/DDBJ whole genome shotgun (WGS) entry which is preliminary data.</text>
</comment>
<dbReference type="EMBL" id="CAUYUJ010002236">
    <property type="protein sequence ID" value="CAK0799872.1"/>
    <property type="molecule type" value="Genomic_DNA"/>
</dbReference>
<reference evidence="1" key="1">
    <citation type="submission" date="2023-10" db="EMBL/GenBank/DDBJ databases">
        <authorList>
            <person name="Chen Y."/>
            <person name="Shah S."/>
            <person name="Dougan E. K."/>
            <person name="Thang M."/>
            <person name="Chan C."/>
        </authorList>
    </citation>
    <scope>NUCLEOTIDE SEQUENCE [LARGE SCALE GENOMIC DNA]</scope>
</reference>
<name>A0ABN9Q2H4_9DINO</name>